<dbReference type="Gene3D" id="4.10.280.10">
    <property type="entry name" value="Helix-loop-helix DNA-binding domain"/>
    <property type="match status" value="1"/>
</dbReference>
<evidence type="ECO:0000313" key="12">
    <source>
        <dbReference type="Proteomes" id="UP000265140"/>
    </source>
</evidence>
<feature type="coiled-coil region" evidence="7">
    <location>
        <begin position="2644"/>
        <end position="2678"/>
    </location>
</feature>
<name>A0A3P8ZDC4_ESOLU</name>
<evidence type="ECO:0000256" key="7">
    <source>
        <dbReference type="SAM" id="Coils"/>
    </source>
</evidence>
<feature type="compositionally biased region" description="Polar residues" evidence="8">
    <location>
        <begin position="1241"/>
        <end position="1250"/>
    </location>
</feature>
<feature type="region of interest" description="Disordered" evidence="8">
    <location>
        <begin position="2795"/>
        <end position="2838"/>
    </location>
</feature>
<dbReference type="InterPro" id="IPR046360">
    <property type="entry name" value="T-box_DNA-bd"/>
</dbReference>
<reference evidence="12" key="1">
    <citation type="journal article" date="2014" name="PLoS ONE">
        <title>The genome and linkage map of the northern pike (Esox lucius): conserved synteny revealed between the salmonid sister group and the Neoteleostei.</title>
        <authorList>
            <person name="Rondeau E.B."/>
            <person name="Minkley D.R."/>
            <person name="Leong J.S."/>
            <person name="Messmer A.M."/>
            <person name="Jantzen J.R."/>
            <person name="von Schalburg K.R."/>
            <person name="Lemon C."/>
            <person name="Bird N.H."/>
            <person name="Koop B.F."/>
        </authorList>
    </citation>
    <scope>NUCLEOTIDE SEQUENCE</scope>
</reference>
<feature type="compositionally biased region" description="Polar residues" evidence="8">
    <location>
        <begin position="2724"/>
        <end position="2737"/>
    </location>
</feature>
<dbReference type="GO" id="GO:0000981">
    <property type="term" value="F:DNA-binding transcription factor activity, RNA polymerase II-specific"/>
    <property type="evidence" value="ECO:0007669"/>
    <property type="project" value="TreeGrafter"/>
</dbReference>
<dbReference type="Pfam" id="PF00907">
    <property type="entry name" value="T-box"/>
    <property type="match status" value="1"/>
</dbReference>
<dbReference type="GO" id="GO:0005634">
    <property type="term" value="C:nucleus"/>
    <property type="evidence" value="ECO:0007669"/>
    <property type="project" value="UniProtKB-SubCell"/>
</dbReference>
<feature type="compositionally biased region" description="Acidic residues" evidence="8">
    <location>
        <begin position="2795"/>
        <end position="2822"/>
    </location>
</feature>
<feature type="region of interest" description="Disordered" evidence="8">
    <location>
        <begin position="3039"/>
        <end position="3087"/>
    </location>
</feature>
<feature type="compositionally biased region" description="Polar residues" evidence="8">
    <location>
        <begin position="842"/>
        <end position="851"/>
    </location>
</feature>
<comment type="caution">
    <text evidence="6">Lacks conserved residue(s) required for the propagation of feature annotation.</text>
</comment>
<feature type="compositionally biased region" description="Low complexity" evidence="8">
    <location>
        <begin position="1172"/>
        <end position="1192"/>
    </location>
</feature>
<dbReference type="Bgee" id="ENSELUG00000000072">
    <property type="expression patterns" value="Expressed in ovary and 15 other cell types or tissues"/>
</dbReference>
<feature type="compositionally biased region" description="Acidic residues" evidence="8">
    <location>
        <begin position="1989"/>
        <end position="2012"/>
    </location>
</feature>
<feature type="region of interest" description="Disordered" evidence="8">
    <location>
        <begin position="2207"/>
        <end position="2227"/>
    </location>
</feature>
<evidence type="ECO:0000256" key="8">
    <source>
        <dbReference type="SAM" id="MobiDB-lite"/>
    </source>
</evidence>
<keyword evidence="3 6" id="KW-0238">DNA-binding</keyword>
<comment type="subcellular location">
    <subcellularLocation>
        <location evidence="1 6">Nucleus</location>
    </subcellularLocation>
</comment>
<reference evidence="11" key="4">
    <citation type="submission" date="2025-09" db="UniProtKB">
        <authorList>
            <consortium name="Ensembl"/>
        </authorList>
    </citation>
    <scope>IDENTIFICATION</scope>
</reference>
<feature type="compositionally biased region" description="Basic and acidic residues" evidence="8">
    <location>
        <begin position="3206"/>
        <end position="3219"/>
    </location>
</feature>
<dbReference type="GO" id="GO:0000978">
    <property type="term" value="F:RNA polymerase II cis-regulatory region sequence-specific DNA binding"/>
    <property type="evidence" value="ECO:0007669"/>
    <property type="project" value="InterPro"/>
</dbReference>
<feature type="compositionally biased region" description="Polar residues" evidence="8">
    <location>
        <begin position="1154"/>
        <end position="1171"/>
    </location>
</feature>
<feature type="compositionally biased region" description="Polar residues" evidence="8">
    <location>
        <begin position="860"/>
        <end position="870"/>
    </location>
</feature>
<reference evidence="11" key="2">
    <citation type="submission" date="2020-02" db="EMBL/GenBank/DDBJ databases">
        <title>Esox lucius (northern pike) genome, fEsoLuc1, primary haplotype.</title>
        <authorList>
            <person name="Myers G."/>
            <person name="Karagic N."/>
            <person name="Meyer A."/>
            <person name="Pippel M."/>
            <person name="Reichard M."/>
            <person name="Winkler S."/>
            <person name="Tracey A."/>
            <person name="Sims Y."/>
            <person name="Howe K."/>
            <person name="Rhie A."/>
            <person name="Formenti G."/>
            <person name="Durbin R."/>
            <person name="Fedrigo O."/>
            <person name="Jarvis E.D."/>
        </authorList>
    </citation>
    <scope>NUCLEOTIDE SEQUENCE [LARGE SCALE GENOMIC DNA]</scope>
</reference>
<dbReference type="GO" id="GO:0001708">
    <property type="term" value="P:cell fate specification"/>
    <property type="evidence" value="ECO:0007669"/>
    <property type="project" value="TreeGrafter"/>
</dbReference>
<keyword evidence="5 6" id="KW-0539">Nucleus</keyword>
<dbReference type="CDD" id="cd20195">
    <property type="entry name" value="T-box_MGA-like"/>
    <property type="match status" value="1"/>
</dbReference>
<evidence type="ECO:0000256" key="2">
    <source>
        <dbReference type="ARBA" id="ARBA00023015"/>
    </source>
</evidence>
<evidence type="ECO:0000256" key="4">
    <source>
        <dbReference type="ARBA" id="ARBA00023163"/>
    </source>
</evidence>
<feature type="region of interest" description="Disordered" evidence="8">
    <location>
        <begin position="826"/>
        <end position="880"/>
    </location>
</feature>
<dbReference type="Proteomes" id="UP000265140">
    <property type="component" value="Chromosome 15"/>
</dbReference>
<feature type="compositionally biased region" description="Basic residues" evidence="8">
    <location>
        <begin position="1260"/>
        <end position="1273"/>
    </location>
</feature>
<feature type="region of interest" description="Disordered" evidence="8">
    <location>
        <begin position="3187"/>
        <end position="3240"/>
    </location>
</feature>
<dbReference type="GO" id="GO:0046983">
    <property type="term" value="F:protein dimerization activity"/>
    <property type="evidence" value="ECO:0007669"/>
    <property type="project" value="InterPro"/>
</dbReference>
<dbReference type="Pfam" id="PF00010">
    <property type="entry name" value="HLH"/>
    <property type="match status" value="1"/>
</dbReference>
<evidence type="ECO:0000259" key="10">
    <source>
        <dbReference type="PROSITE" id="PS50888"/>
    </source>
</evidence>
<dbReference type="SUPFAM" id="SSF49417">
    <property type="entry name" value="p53-like transcription factors"/>
    <property type="match status" value="1"/>
</dbReference>
<feature type="compositionally biased region" description="Basic and acidic residues" evidence="8">
    <location>
        <begin position="2823"/>
        <end position="2832"/>
    </location>
</feature>
<feature type="region of interest" description="Disordered" evidence="8">
    <location>
        <begin position="2724"/>
        <end position="2765"/>
    </location>
</feature>
<feature type="region of interest" description="Disordered" evidence="8">
    <location>
        <begin position="2290"/>
        <end position="2312"/>
    </location>
</feature>
<proteinExistence type="predicted"/>
<dbReference type="PROSITE" id="PS50888">
    <property type="entry name" value="BHLH"/>
    <property type="match status" value="1"/>
</dbReference>
<keyword evidence="4" id="KW-0804">Transcription</keyword>
<feature type="compositionally biased region" description="Polar residues" evidence="8">
    <location>
        <begin position="752"/>
        <end position="770"/>
    </location>
</feature>
<dbReference type="GO" id="GO:0045893">
    <property type="term" value="P:positive regulation of DNA-templated transcription"/>
    <property type="evidence" value="ECO:0007669"/>
    <property type="project" value="InterPro"/>
</dbReference>
<feature type="compositionally biased region" description="Acidic residues" evidence="8">
    <location>
        <begin position="2568"/>
        <end position="2584"/>
    </location>
</feature>
<feature type="region of interest" description="Disordered" evidence="8">
    <location>
        <begin position="2167"/>
        <end position="2186"/>
    </location>
</feature>
<feature type="compositionally biased region" description="Polar residues" evidence="8">
    <location>
        <begin position="1003"/>
        <end position="1028"/>
    </location>
</feature>
<feature type="region of interest" description="Disordered" evidence="8">
    <location>
        <begin position="974"/>
        <end position="1073"/>
    </location>
</feature>
<feature type="compositionally biased region" description="Low complexity" evidence="8">
    <location>
        <begin position="2983"/>
        <end position="3020"/>
    </location>
</feature>
<keyword evidence="12" id="KW-1185">Reference proteome</keyword>
<feature type="region of interest" description="Disordered" evidence="8">
    <location>
        <begin position="1865"/>
        <end position="1898"/>
    </location>
</feature>
<evidence type="ECO:0000259" key="9">
    <source>
        <dbReference type="PROSITE" id="PS50252"/>
    </source>
</evidence>
<dbReference type="InterPro" id="IPR018186">
    <property type="entry name" value="TF_T-box_CS"/>
</dbReference>
<reference evidence="11" key="3">
    <citation type="submission" date="2025-08" db="UniProtKB">
        <authorList>
            <consortium name="Ensembl"/>
        </authorList>
    </citation>
    <scope>IDENTIFICATION</scope>
</reference>
<feature type="region of interest" description="Disordered" evidence="8">
    <location>
        <begin position="1989"/>
        <end position="2016"/>
    </location>
</feature>
<evidence type="ECO:0000256" key="3">
    <source>
        <dbReference type="ARBA" id="ARBA00023125"/>
    </source>
</evidence>
<feature type="compositionally biased region" description="Basic and acidic residues" evidence="8">
    <location>
        <begin position="3281"/>
        <end position="3301"/>
    </location>
</feature>
<feature type="compositionally biased region" description="Polar residues" evidence="8">
    <location>
        <begin position="2112"/>
        <end position="2121"/>
    </location>
</feature>
<feature type="coiled-coil region" evidence="7">
    <location>
        <begin position="2920"/>
        <end position="2947"/>
    </location>
</feature>
<dbReference type="InterPro" id="IPR011598">
    <property type="entry name" value="bHLH_dom"/>
</dbReference>
<feature type="compositionally biased region" description="Low complexity" evidence="8">
    <location>
        <begin position="1033"/>
        <end position="1054"/>
    </location>
</feature>
<dbReference type="InterPro" id="IPR001699">
    <property type="entry name" value="TF_T-box"/>
</dbReference>
<dbReference type="InterPro" id="IPR032060">
    <property type="entry name" value="MGA_dom"/>
</dbReference>
<dbReference type="SUPFAM" id="SSF47459">
    <property type="entry name" value="HLH, helix-loop-helix DNA-binding domain"/>
    <property type="match status" value="1"/>
</dbReference>
<dbReference type="SMART" id="SM00425">
    <property type="entry name" value="TBOX"/>
    <property type="match status" value="1"/>
</dbReference>
<sequence length="3431" mass="371314">MDRDKFMATNKKRIMVLREDGATAHMALPSAASPPDLLGTLKTKQGSAVVAIEKANIAATSTPNCAMGVGQIAPTLNSNAISDNQPENLSPESTCRGIKIILDNNNMWNEFFRSKTEMILTKQGRRMFPYCRFRISGLDPFQKYTLLMDINPVDNKRYKWTGQDWKMCGKGEAHLQRQVFIHPDSPSSGHQWMQNPVSFYKLKLTDNHMDQDGNIILHPMHRYLPHLHVVSAETATENIQVSGPDVITFTFPQTEFFAVTAYQNVRMSQFKADFNPFASGPNSWALKMKMSPSNESKKDEIGMTTEVKPLKGLNGLKSLMAAKRNSKDISAVDKGLLSADAQHLTPAVGEKISPNELKIVRGLGGLKSLMAKHSSKDTSSVHEGLITSNAVTLAGCDKPGINTDGPRTRLKSILSNEINQSPNEPNFEKTLNNCKSMMTECTSTDNSAAGQGFLTSDDRDIAMVKTSSLNESKDETRSISEQKPGKCLNNLKSLMVKRKSKDTSAVDQVVLSKDGQNVTLADSENSEVSDNRPDSNAIELKSGPCNELEKTETTYSKDFNPLQSNLRYLIDKRVSKDISSKCQGLVSCDAKTLNLIKCDESEVKDLYSSSKKSPPSKAKKDEIISPKTCKPVKNTRKYSRGKCYSQKTSSAGESAQNAPVVAIAKSAGNIQSTDQNDGTTGPCQRNFSELIRECHLKIIRCNVEITNTAVVQTDKKGMVAQGVVVKVAANDSLGEKVGTQNNMTTTDTFTSIVKSSQSEEPVKTRVSTHNHSADEVENSQKATHSSVCSEGKRTGSHEQQQGNSKPHKRPEPVPLPLLALYLQQLKSKSRPVRTKPKPLTVSPPSLSSYSAVPTRDAVNPATNPTGQATDSAGPVKDSTSPVNNTIGCAIPPASDPVVPSTDPTDPAIVPVLPAISPTGQSTNVSKPNPDSLDLATDVFLPEPHPVLPTTNQLFIVPEPTTSRSSPMPCLSATVMSPSPDPLSAPVLSSPCQEQPSDVPVTLSLATDLTPLNSDPISNSSEVSSTPGLTNLKPESTPLLPSPDLSLSGFDPSSPASLPDLEPTLPSPATVKPMSAPSIHASSFPSLESLPAPSPFVLSSELSSQASLLGLPAPDPFLTTPYIPLLSSSHFNPLPFEGASFSSTSHPVLPALDNAQPSLPPDSSSSFQVNSEPLTRPSTPSPLPFQLSPFSSLGPDPLSPTPSLADLTHFFSISDELEITEDFPSSDATPVSCSTVPTLNTASVPVSSTLPVGSVQPVKNNKPRRSRKRSRKVSKSTTADPLPVIGGPTDVTMQPNLEEVEEQLFVSFTSKEALEVHLGEPAISETTTEQPQKTSEATNVERETTDEIIAAFEKVLLGDLKIMKHRQVIHPVLQEVGLKMSLLDPTLVIDLQYLGVRLPLPPPIPCSEPSSVELASSSPGGSVPFVSRTGKTTDFTQIKGWREKLVPLDSPSSSKAEAGPSSDVVRKNLSAFCSDMLDEYLANEGKLIDERAASFNQTAVVTPVTYQLPTKSTSYVRTLDSVLKKQAPPATFTPPSKKSRLPLASKGHKKHEKTEKRQQRPRTNQKREKASAGPTVIPTPLPIKPPQFMDNAAPVTQEDPDTNLKRRKRKPRVKSPPPSKDSLVSRPEVEVPPPAHLAPVEDDHSDPEPASAQNRVVVPGLTKALVKQRDLEDGVVWEGEHRTCITQVRATIALTSLFTSTGFVCENPTAPIKIKCRAPPCLNAFCRLGCVCASLAQDRRITHCGKIDCIFGCSCLRQKVVVLKNLKGPQFSPPEEALSKKRKKRKRMRMAYTLREAETVSEPAVRVRTLWKQTDAEIDPEPLHAPTPVHLPWIPLQEEPSSAGGTHGLVKKDGTMSCARVRVFQVKSTNRPENNGDQYEPTGPVSPSRKLKSLSHSQPFTEPSKRLEIVSDCKWRSLSDRNLVLRIVCEHMAQDHLTNAFWVKGYLIKPVSQTLKNDVESCCIHYKVHISQGPRPEGVEEENCEEEEWMREEDEETQMEEGEVEEPREDVEEGQSVKKVGEKHIVKENKTVVKRKSLKWKGLPFLNGVSPAGLLTANLKLASTSDQELVTVNGRSYPHAKIQLGRMGAIHPANRLAAFLTERLQWPVGLETSMSSHENPSATAEDFEGLTNTSSSMEQPAQLAASLTTSVATVTTTNVATVTTTSVSSDTPVAASPKSIGDDGSSRKTFPCAARVIRIPAPSTTVRIQCPPPPPSTNPSSPLTSPRTGQRVVLQQVRSTSGATLFRNPSGQLIQLVPLSQLQALNPNLVMRNTGGMISLTTPACLASGSTAAVTSSPSTTSHAAPPSKGPVSMASTITSAPLLSVSLPKLPTSTAYTSIAPKATPHQVTASLPGSKLFHAGTVSLSPAETNGETYSLKIVSQTGNKEPIIIKCPKVPNQGPSKVLPVVGGLTVLEPPPKFTVITVITPTKNVPDTGVKADSVSTVDTGVDPKVTSEVYSWRLPCQKSTPTPTTAKSPMSVKAPISHQFKFIKSNTVTAVPKIQSEVVRVLQPIPKLVNPPLSPVKKTAVKANTIFKMNLNVNTPKVVGVHHPLQMCARPQKKKELEALDMTEDEDDSDSTDGETDEKTDNSSDNTDSSDSTVNKEDLIDVINKQLHHNVLERNRRHELQERFNRLRDSLQMDQKASKVSILENAKEKIEDLTKRSRNEEKLKESLTLKRDAHLKKMSHLTGASEEQILRNIQYVSQEKVKTLHGKSEYLGTKVSSAVSSPSVDTTCIESEPKPSPSPPAGALSKDNTKETQEMNSEEVMEVVDLCEDTQDVIEVVDLLEDREEVMEVVDLREDPEEEEKTDNSSDETEDSEDDNRKNKDKGDVINISDVEESSVQEMAVDIETVEDKTHESITPHIEAKVTKEVEGAVVPKFENWGRYLRNRGVELRKSLKALKETLVLDEPAPIDEVVLGQAGKRVHDLRNECELLEKQKNVLNKEKTTPKSGKKYELIRKKLRDISTKQKNMANGKGSEVSLPASSSSTQSTASSSTPPSALSSTPPNTTISTSSTKSPDPKFPALKLKVVSAPVPPQLAPQQSKMSPLTTPPTKNPAARWRPLNERTRPNILSRKKPQPPPDLPRANSGFLPPQMLSIVGGVVPCQQVITMSPLHPPGSLLSVGRVTGMEMQQSLTPGVASVTISIPSMSQPISLTPPSNVHNRGVPHIANVISLVNVPPVQAVPGVSGGPQRRLSPVKSRGSRLEQGKVLEKQSRAVEINTGSTHESEDEEGGEDDTLKSLLSEIVFLNQLTNDSSSDPGGPAVVNCTPLTEPVEAGTDRETSPHPEKEVIRDGDDERSLSPLFLRLDEDLLGPKEGKGPDEVAIKGLPQPQDLKVCLGAHLKPSEGSGASAAVNGHSPQLKGLARAAKGQGGALTPPPLLQMKVGGGTKVIESNEKPVDTLAPPPLVQMRPMPKLTPLGLKSNSPM</sequence>
<keyword evidence="2" id="KW-0805">Transcription regulation</keyword>
<dbReference type="PROSITE" id="PS50252">
    <property type="entry name" value="TBOX_3"/>
    <property type="match status" value="1"/>
</dbReference>
<dbReference type="InterPro" id="IPR008967">
    <property type="entry name" value="p53-like_TF_DNA-bd_sf"/>
</dbReference>
<dbReference type="Gene3D" id="2.60.40.820">
    <property type="entry name" value="Transcription factor, T-box"/>
    <property type="match status" value="1"/>
</dbReference>
<feature type="region of interest" description="Disordered" evidence="8">
    <location>
        <begin position="3395"/>
        <end position="3431"/>
    </location>
</feature>
<dbReference type="PROSITE" id="PS01264">
    <property type="entry name" value="TBOX_2"/>
    <property type="match status" value="1"/>
</dbReference>
<dbReference type="Ensembl" id="ENSELUT00000017666.3">
    <property type="protein sequence ID" value="ENSELUP00000026771.2"/>
    <property type="gene ID" value="ENSELUG00000000072.3"/>
</dbReference>
<feature type="region of interest" description="Disordered" evidence="8">
    <location>
        <begin position="752"/>
        <end position="813"/>
    </location>
</feature>
<dbReference type="InterPro" id="IPR036638">
    <property type="entry name" value="HLH_DNA-bd_sf"/>
</dbReference>
<dbReference type="GeneTree" id="ENSGT00940000156269"/>
<feature type="compositionally biased region" description="Basic residues" evidence="8">
    <location>
        <begin position="827"/>
        <end position="836"/>
    </location>
</feature>
<accession>A0A3P8ZDC4</accession>
<gene>
    <name evidence="11" type="primary">KNL1</name>
</gene>
<feature type="compositionally biased region" description="Polar residues" evidence="8">
    <location>
        <begin position="779"/>
        <end position="788"/>
    </location>
</feature>
<dbReference type="PANTHER" id="PTHR11267:SF32">
    <property type="entry name" value="MAX GENE-ASSOCIATED PROTEIN"/>
    <property type="match status" value="1"/>
</dbReference>
<feature type="compositionally biased region" description="Polar residues" evidence="8">
    <location>
        <begin position="1865"/>
        <end position="1876"/>
    </location>
</feature>
<dbReference type="Pfam" id="PF16059">
    <property type="entry name" value="MGA_dom"/>
    <property type="match status" value="1"/>
</dbReference>
<feature type="compositionally biased region" description="Low complexity" evidence="8">
    <location>
        <begin position="2591"/>
        <end position="2601"/>
    </location>
</feature>
<protein>
    <recommendedName>
        <fullName evidence="13">T-box domain-containing protein</fullName>
    </recommendedName>
</protein>
<feature type="region of interest" description="Disordered" evidence="8">
    <location>
        <begin position="1146"/>
        <end position="1198"/>
    </location>
</feature>
<feature type="region of interest" description="Disordered" evidence="8">
    <location>
        <begin position="1241"/>
        <end position="1289"/>
    </location>
</feature>
<feature type="region of interest" description="Disordered" evidence="8">
    <location>
        <begin position="3278"/>
        <end position="3301"/>
    </location>
</feature>
<feature type="domain" description="BHLH" evidence="10">
    <location>
        <begin position="2612"/>
        <end position="2661"/>
    </location>
</feature>
<organism evidence="11 12">
    <name type="scientific">Esox lucius</name>
    <name type="common">Northern pike</name>
    <dbReference type="NCBI Taxonomy" id="8010"/>
    <lineage>
        <taxon>Eukaryota</taxon>
        <taxon>Metazoa</taxon>
        <taxon>Chordata</taxon>
        <taxon>Craniata</taxon>
        <taxon>Vertebrata</taxon>
        <taxon>Euteleostomi</taxon>
        <taxon>Actinopterygii</taxon>
        <taxon>Neopterygii</taxon>
        <taxon>Teleostei</taxon>
        <taxon>Protacanthopterygii</taxon>
        <taxon>Esociformes</taxon>
        <taxon>Esocidae</taxon>
        <taxon>Esox</taxon>
    </lineage>
</organism>
<feature type="region of interest" description="Disordered" evidence="8">
    <location>
        <begin position="2568"/>
        <end position="2603"/>
    </location>
</feature>
<feature type="region of interest" description="Disordered" evidence="8">
    <location>
        <begin position="2112"/>
        <end position="2134"/>
    </location>
</feature>
<feature type="domain" description="T-box" evidence="9">
    <location>
        <begin position="102"/>
        <end position="283"/>
    </location>
</feature>
<feature type="region of interest" description="Disordered" evidence="8">
    <location>
        <begin position="1525"/>
        <end position="1652"/>
    </location>
</feature>
<keyword evidence="7" id="KW-0175">Coiled coil</keyword>
<feature type="compositionally biased region" description="Low complexity" evidence="8">
    <location>
        <begin position="2290"/>
        <end position="2306"/>
    </location>
</feature>
<evidence type="ECO:0000313" key="11">
    <source>
        <dbReference type="Ensembl" id="ENSELUP00000026771.2"/>
    </source>
</evidence>
<evidence type="ECO:0000256" key="5">
    <source>
        <dbReference type="ARBA" id="ARBA00023242"/>
    </source>
</evidence>
<dbReference type="PRINTS" id="PR00937">
    <property type="entry name" value="TBOX"/>
</dbReference>
<dbReference type="SMART" id="SM00353">
    <property type="entry name" value="HLH"/>
    <property type="match status" value="1"/>
</dbReference>
<evidence type="ECO:0000256" key="6">
    <source>
        <dbReference type="PROSITE-ProRule" id="PRU00201"/>
    </source>
</evidence>
<dbReference type="InterPro" id="IPR036960">
    <property type="entry name" value="T-box_sf"/>
</dbReference>
<evidence type="ECO:0008006" key="13">
    <source>
        <dbReference type="Google" id="ProtNLM"/>
    </source>
</evidence>
<evidence type="ECO:0000256" key="1">
    <source>
        <dbReference type="ARBA" id="ARBA00004123"/>
    </source>
</evidence>
<dbReference type="GO" id="GO:0000785">
    <property type="term" value="C:chromatin"/>
    <property type="evidence" value="ECO:0007669"/>
    <property type="project" value="TreeGrafter"/>
</dbReference>
<feature type="compositionally biased region" description="Polar residues" evidence="8">
    <location>
        <begin position="3042"/>
        <end position="3051"/>
    </location>
</feature>
<dbReference type="PANTHER" id="PTHR11267">
    <property type="entry name" value="T-BOX PROTEIN-RELATED"/>
    <property type="match status" value="1"/>
</dbReference>
<feature type="region of interest" description="Disordered" evidence="8">
    <location>
        <begin position="2971"/>
        <end position="3025"/>
    </location>
</feature>